<dbReference type="AlphaFoldDB" id="A0A819Y1K8"/>
<accession>A0A819Y1K8</accession>
<gene>
    <name evidence="1" type="ORF">OKA104_LOCUS38303</name>
    <name evidence="2" type="ORF">OXD698_LOCUS38956</name>
</gene>
<comment type="caution">
    <text evidence="1">The sequence shown here is derived from an EMBL/GenBank/DDBJ whole genome shotgun (WGS) entry which is preliminary data.</text>
</comment>
<name>A0A819Y1K8_9BILA</name>
<evidence type="ECO:0000313" key="1">
    <source>
        <dbReference type="EMBL" id="CAF4152039.1"/>
    </source>
</evidence>
<dbReference type="EMBL" id="CAJOAY010006843">
    <property type="protein sequence ID" value="CAF4152039.1"/>
    <property type="molecule type" value="Genomic_DNA"/>
</dbReference>
<proteinExistence type="predicted"/>
<protein>
    <submittedName>
        <fullName evidence="1">Uncharacterized protein</fullName>
    </submittedName>
</protein>
<evidence type="ECO:0000313" key="2">
    <source>
        <dbReference type="EMBL" id="CAF4167219.1"/>
    </source>
</evidence>
<dbReference type="Proteomes" id="UP000663844">
    <property type="component" value="Unassembled WGS sequence"/>
</dbReference>
<reference evidence="1" key="1">
    <citation type="submission" date="2021-02" db="EMBL/GenBank/DDBJ databases">
        <authorList>
            <person name="Nowell W R."/>
        </authorList>
    </citation>
    <scope>NUCLEOTIDE SEQUENCE</scope>
</reference>
<sequence length="53" mass="6176">MFPTPDLSHFTRNDYNEIYEPDADSFLLLDALELKLNKILEQKPFIILEFGCG</sequence>
<feature type="non-terminal residue" evidence="1">
    <location>
        <position position="53"/>
    </location>
</feature>
<evidence type="ECO:0000313" key="3">
    <source>
        <dbReference type="Proteomes" id="UP000663881"/>
    </source>
</evidence>
<organism evidence="1 3">
    <name type="scientific">Adineta steineri</name>
    <dbReference type="NCBI Taxonomy" id="433720"/>
    <lineage>
        <taxon>Eukaryota</taxon>
        <taxon>Metazoa</taxon>
        <taxon>Spiralia</taxon>
        <taxon>Gnathifera</taxon>
        <taxon>Rotifera</taxon>
        <taxon>Eurotatoria</taxon>
        <taxon>Bdelloidea</taxon>
        <taxon>Adinetida</taxon>
        <taxon>Adinetidae</taxon>
        <taxon>Adineta</taxon>
    </lineage>
</organism>
<dbReference type="Proteomes" id="UP000663881">
    <property type="component" value="Unassembled WGS sequence"/>
</dbReference>
<dbReference type="EMBL" id="CAJOAZ010007638">
    <property type="protein sequence ID" value="CAF4167219.1"/>
    <property type="molecule type" value="Genomic_DNA"/>
</dbReference>